<name>A0ACB7RQX0_HYAAI</name>
<dbReference type="Proteomes" id="UP000821845">
    <property type="component" value="Chromosome 8"/>
</dbReference>
<protein>
    <submittedName>
        <fullName evidence="1">Uncharacterized protein</fullName>
    </submittedName>
</protein>
<sequence length="742" mass="83559">MPKRKLEKDASTTTETAKRERPWLLDLKDVRSRYTGLCVDYTKPCTQGPKRMCHICNDTAAWNGFFVSVGLELQESNFGDLSLIAVRKEINRICYATRKQKAQAATLFHWLLTKHRCVKAVSINKAIFKCHEAIVCSALSSSVGVKTVELLLFPSRALLNNDLLTSLIFMKNLKEVNLVIIADEAFFATLSSAAKVWCSSLNVLRSVDVSMPFLGELGVLLENEGLCFTSITARVVPRLLARSRKDFGSVAFTWRASQSLTTLKVTATKRGPRLDVRAICEALSAHPLLTQLDLEPSTLKKEHAAPIRRMLGRANTLQSFGLTYTEAEKYYREPFTKLDQDSSVPHYDCLRCHKIHVTETRRIKPWIEALLQASRSVSELRFPLFAFCTLECRAFLGALAKNSTLKKVTIPILGQIPSEYCKFLNMTGVAHRISTDVACTTAYPEVMEEWRPRPGQLPKVSFRDLKRALFDASTRQLITHVQLRVYSFLCLTKATDAAAIPLVRLIRKAPFLSSVAILVDSYCCSDCWNSGAPALCNAVLRNTGIGSLEISLPNKKEMDLLPLADMLQRSPGLYRFKLKPPSYWVLVPFLCEFSKPKIWENYNLTFVDLTGCQQGQLKEKLIIQNVVDRNFNLAVRAARFVVGMRYKDDAEALEVVSSSPFLLKKVCDSLRVNKNQALNRVRACLKDIADMNGFMRLTGVVHRKLVCNESVDGSTQLSDLNEYCLRHIRQYLKLSDVEDSPS</sequence>
<gene>
    <name evidence="1" type="ORF">HPB50_020051</name>
</gene>
<reference evidence="1" key="1">
    <citation type="submission" date="2020-05" db="EMBL/GenBank/DDBJ databases">
        <title>Large-scale comparative analyses of tick genomes elucidate their genetic diversity and vector capacities.</title>
        <authorList>
            <person name="Jia N."/>
            <person name="Wang J."/>
            <person name="Shi W."/>
            <person name="Du L."/>
            <person name="Sun Y."/>
            <person name="Zhan W."/>
            <person name="Jiang J."/>
            <person name="Wang Q."/>
            <person name="Zhang B."/>
            <person name="Ji P."/>
            <person name="Sakyi L.B."/>
            <person name="Cui X."/>
            <person name="Yuan T."/>
            <person name="Jiang B."/>
            <person name="Yang W."/>
            <person name="Lam T.T.-Y."/>
            <person name="Chang Q."/>
            <person name="Ding S."/>
            <person name="Wang X."/>
            <person name="Zhu J."/>
            <person name="Ruan X."/>
            <person name="Zhao L."/>
            <person name="Wei J."/>
            <person name="Que T."/>
            <person name="Du C."/>
            <person name="Cheng J."/>
            <person name="Dai P."/>
            <person name="Han X."/>
            <person name="Huang E."/>
            <person name="Gao Y."/>
            <person name="Liu J."/>
            <person name="Shao H."/>
            <person name="Ye R."/>
            <person name="Li L."/>
            <person name="Wei W."/>
            <person name="Wang X."/>
            <person name="Wang C."/>
            <person name="Yang T."/>
            <person name="Huo Q."/>
            <person name="Li W."/>
            <person name="Guo W."/>
            <person name="Chen H."/>
            <person name="Zhou L."/>
            <person name="Ni X."/>
            <person name="Tian J."/>
            <person name="Zhou Y."/>
            <person name="Sheng Y."/>
            <person name="Liu T."/>
            <person name="Pan Y."/>
            <person name="Xia L."/>
            <person name="Li J."/>
            <person name="Zhao F."/>
            <person name="Cao W."/>
        </authorList>
    </citation>
    <scope>NUCLEOTIDE SEQUENCE</scope>
    <source>
        <strain evidence="1">Hyas-2018</strain>
    </source>
</reference>
<keyword evidence="2" id="KW-1185">Reference proteome</keyword>
<comment type="caution">
    <text evidence="1">The sequence shown here is derived from an EMBL/GenBank/DDBJ whole genome shotgun (WGS) entry which is preliminary data.</text>
</comment>
<proteinExistence type="predicted"/>
<evidence type="ECO:0000313" key="2">
    <source>
        <dbReference type="Proteomes" id="UP000821845"/>
    </source>
</evidence>
<evidence type="ECO:0000313" key="1">
    <source>
        <dbReference type="EMBL" id="KAH6924605.1"/>
    </source>
</evidence>
<organism evidence="1 2">
    <name type="scientific">Hyalomma asiaticum</name>
    <name type="common">Tick</name>
    <dbReference type="NCBI Taxonomy" id="266040"/>
    <lineage>
        <taxon>Eukaryota</taxon>
        <taxon>Metazoa</taxon>
        <taxon>Ecdysozoa</taxon>
        <taxon>Arthropoda</taxon>
        <taxon>Chelicerata</taxon>
        <taxon>Arachnida</taxon>
        <taxon>Acari</taxon>
        <taxon>Parasitiformes</taxon>
        <taxon>Ixodida</taxon>
        <taxon>Ixodoidea</taxon>
        <taxon>Ixodidae</taxon>
        <taxon>Hyalomminae</taxon>
        <taxon>Hyalomma</taxon>
    </lineage>
</organism>
<dbReference type="EMBL" id="CM023488">
    <property type="protein sequence ID" value="KAH6924605.1"/>
    <property type="molecule type" value="Genomic_DNA"/>
</dbReference>
<accession>A0ACB7RQX0</accession>